<accession>A0ABS5QMP5</accession>
<name>A0ABS5QMP5_9BACT</name>
<gene>
    <name evidence="2" type="ORF">VAMP_211n93</name>
</gene>
<feature type="region of interest" description="Disordered" evidence="1">
    <location>
        <begin position="1"/>
        <end position="35"/>
    </location>
</feature>
<sequence>YELDKEKWIEIEGENDENEIEEVNDEGDEDEIDNE</sequence>
<dbReference type="EMBL" id="JAEDAM010000059">
    <property type="protein sequence ID" value="MBS8122244.1"/>
    <property type="molecule type" value="Genomic_DNA"/>
</dbReference>
<comment type="caution">
    <text evidence="2">The sequence shown here is derived from an EMBL/GenBank/DDBJ whole genome shotgun (WGS) entry which is preliminary data.</text>
</comment>
<evidence type="ECO:0000256" key="1">
    <source>
        <dbReference type="SAM" id="MobiDB-lite"/>
    </source>
</evidence>
<evidence type="ECO:0000313" key="3">
    <source>
        <dbReference type="Proteomes" id="UP000680365"/>
    </source>
</evidence>
<protein>
    <submittedName>
        <fullName evidence="2">Uncharacterized protein</fullName>
    </submittedName>
</protein>
<proteinExistence type="predicted"/>
<feature type="compositionally biased region" description="Basic and acidic residues" evidence="1">
    <location>
        <begin position="1"/>
        <end position="10"/>
    </location>
</feature>
<dbReference type="Proteomes" id="UP000680365">
    <property type="component" value="Unassembled WGS sequence"/>
</dbReference>
<keyword evidence="3" id="KW-1185">Reference proteome</keyword>
<reference evidence="2 3" key="1">
    <citation type="journal article" date="2021" name="Nat. Commun.">
        <title>Reductive evolution and unique predatory mode in the CPR bacterium Vampirococcus lugosii.</title>
        <authorList>
            <person name="Moreira D."/>
            <person name="Zivanovic Y."/>
            <person name="Lopez-Archilla A.I."/>
            <person name="Iniesto M."/>
            <person name="Lopez-Garcia P."/>
        </authorList>
    </citation>
    <scope>NUCLEOTIDE SEQUENCE [LARGE SCALE GENOMIC DNA]</scope>
    <source>
        <strain evidence="2">Chiprana</strain>
    </source>
</reference>
<organism evidence="2 3">
    <name type="scientific">Candidatus Vampirococcus lugosii</name>
    <dbReference type="NCBI Taxonomy" id="2789015"/>
    <lineage>
        <taxon>Bacteria</taxon>
        <taxon>Candidatus Absconditibacteriota</taxon>
        <taxon>Vampirococcus</taxon>
    </lineage>
</organism>
<feature type="compositionally biased region" description="Acidic residues" evidence="1">
    <location>
        <begin position="11"/>
        <end position="35"/>
    </location>
</feature>
<evidence type="ECO:0000313" key="2">
    <source>
        <dbReference type="EMBL" id="MBS8122244.1"/>
    </source>
</evidence>
<feature type="non-terminal residue" evidence="2">
    <location>
        <position position="1"/>
    </location>
</feature>